<dbReference type="PANTHER" id="PTHR48106">
    <property type="entry name" value="QUINONE OXIDOREDUCTASE PIG3-RELATED"/>
    <property type="match status" value="1"/>
</dbReference>
<dbReference type="InterPro" id="IPR011032">
    <property type="entry name" value="GroES-like_sf"/>
</dbReference>
<dbReference type="Gene3D" id="3.40.50.720">
    <property type="entry name" value="NAD(P)-binding Rossmann-like Domain"/>
    <property type="match status" value="1"/>
</dbReference>
<accession>A0A9X0CLX0</accession>
<dbReference type="GO" id="GO:0035925">
    <property type="term" value="F:mRNA 3'-UTR AU-rich region binding"/>
    <property type="evidence" value="ECO:0007669"/>
    <property type="project" value="TreeGrafter"/>
</dbReference>
<organism evidence="5 6">
    <name type="scientific">Desmophyllum pertusum</name>
    <dbReference type="NCBI Taxonomy" id="174260"/>
    <lineage>
        <taxon>Eukaryota</taxon>
        <taxon>Metazoa</taxon>
        <taxon>Cnidaria</taxon>
        <taxon>Anthozoa</taxon>
        <taxon>Hexacorallia</taxon>
        <taxon>Scleractinia</taxon>
        <taxon>Caryophylliina</taxon>
        <taxon>Caryophylliidae</taxon>
        <taxon>Desmophyllum</taxon>
    </lineage>
</organism>
<dbReference type="SUPFAM" id="SSF51735">
    <property type="entry name" value="NAD(P)-binding Rossmann-fold domains"/>
    <property type="match status" value="1"/>
</dbReference>
<dbReference type="AlphaFoldDB" id="A0A9X0CLX0"/>
<dbReference type="InterPro" id="IPR013154">
    <property type="entry name" value="ADH-like_N"/>
</dbReference>
<evidence type="ECO:0000256" key="3">
    <source>
        <dbReference type="ARBA" id="ARBA00070796"/>
    </source>
</evidence>
<dbReference type="InterPro" id="IPR013149">
    <property type="entry name" value="ADH-like_C"/>
</dbReference>
<gene>
    <name evidence="5" type="ORF">OS493_016924</name>
</gene>
<sequence length="323" mass="33844">MKAIVINEHGSSSQMKCEEVPIPEPGQNEALVKSHVSGINYIDVYFREGIFPLPSLPAILGVEGAGVVEKLGPGAEGVAVGDHVAFFHVGSGSYAEYSAVPVTALVKVPSNITFEQAATSMIQGMTAHYLVHSAYPVGPGTKVLVHAAAGGTGSLICQVAKNAGAYVIGTTSTKEKADKAKACGADEVILYSNMDFVAEVNRITEGAGVNVIYDGVGKATFNKGFKCLATRGTMVLFGGASGYPDSLDLHLLTSGSLSLVKPKLADYVATPEELNGRASDVFNWITQGKIKMDSFTVLPLSEVKKAHDMLEGKKTAGKLLLKP</sequence>
<dbReference type="FunFam" id="3.40.50.720:FF:000053">
    <property type="entry name" value="Quinone oxidoreductase 1"/>
    <property type="match status" value="1"/>
</dbReference>
<name>A0A9X0CLX0_9CNID</name>
<dbReference type="EMBL" id="MU827310">
    <property type="protein sequence ID" value="KAJ7360294.1"/>
    <property type="molecule type" value="Genomic_DNA"/>
</dbReference>
<dbReference type="PANTHER" id="PTHR48106:SF13">
    <property type="entry name" value="QUINONE OXIDOREDUCTASE-RELATED"/>
    <property type="match status" value="1"/>
</dbReference>
<dbReference type="Pfam" id="PF00107">
    <property type="entry name" value="ADH_zinc_N"/>
    <property type="match status" value="1"/>
</dbReference>
<proteinExistence type="predicted"/>
<evidence type="ECO:0000256" key="1">
    <source>
        <dbReference type="ARBA" id="ARBA00022857"/>
    </source>
</evidence>
<evidence type="ECO:0000313" key="6">
    <source>
        <dbReference type="Proteomes" id="UP001163046"/>
    </source>
</evidence>
<comment type="caution">
    <text evidence="5">The sequence shown here is derived from an EMBL/GenBank/DDBJ whole genome shotgun (WGS) entry which is preliminary data.</text>
</comment>
<dbReference type="InterPro" id="IPR020843">
    <property type="entry name" value="ER"/>
</dbReference>
<dbReference type="GO" id="GO:0070402">
    <property type="term" value="F:NADPH binding"/>
    <property type="evidence" value="ECO:0007669"/>
    <property type="project" value="TreeGrafter"/>
</dbReference>
<evidence type="ECO:0000256" key="2">
    <source>
        <dbReference type="ARBA" id="ARBA00023002"/>
    </source>
</evidence>
<dbReference type="GO" id="GO:0003960">
    <property type="term" value="F:quinone reductase (NADPH) activity"/>
    <property type="evidence" value="ECO:0007669"/>
    <property type="project" value="InterPro"/>
</dbReference>
<dbReference type="Pfam" id="PF08240">
    <property type="entry name" value="ADH_N"/>
    <property type="match status" value="1"/>
</dbReference>
<dbReference type="OrthoDB" id="3509362at2759"/>
<dbReference type="Proteomes" id="UP001163046">
    <property type="component" value="Unassembled WGS sequence"/>
</dbReference>
<evidence type="ECO:0000259" key="4">
    <source>
        <dbReference type="SMART" id="SM00829"/>
    </source>
</evidence>
<dbReference type="Gene3D" id="3.90.180.10">
    <property type="entry name" value="Medium-chain alcohol dehydrogenases, catalytic domain"/>
    <property type="match status" value="1"/>
</dbReference>
<feature type="domain" description="Enoyl reductase (ER)" evidence="4">
    <location>
        <begin position="10"/>
        <end position="321"/>
    </location>
</feature>
<keyword evidence="6" id="KW-1185">Reference proteome</keyword>
<evidence type="ECO:0000313" key="5">
    <source>
        <dbReference type="EMBL" id="KAJ7360294.1"/>
    </source>
</evidence>
<dbReference type="SMART" id="SM00829">
    <property type="entry name" value="PKS_ER"/>
    <property type="match status" value="1"/>
</dbReference>
<dbReference type="InterPro" id="IPR036291">
    <property type="entry name" value="NAD(P)-bd_dom_sf"/>
</dbReference>
<reference evidence="5" key="1">
    <citation type="submission" date="2023-01" db="EMBL/GenBank/DDBJ databases">
        <title>Genome assembly of the deep-sea coral Lophelia pertusa.</title>
        <authorList>
            <person name="Herrera S."/>
            <person name="Cordes E."/>
        </authorList>
    </citation>
    <scope>NUCLEOTIDE SEQUENCE</scope>
    <source>
        <strain evidence="5">USNM1676648</strain>
        <tissue evidence="5">Polyp</tissue>
    </source>
</reference>
<dbReference type="InterPro" id="IPR047618">
    <property type="entry name" value="QOR-like"/>
</dbReference>
<keyword evidence="2" id="KW-0560">Oxidoreductase</keyword>
<dbReference type="GO" id="GO:0005829">
    <property type="term" value="C:cytosol"/>
    <property type="evidence" value="ECO:0007669"/>
    <property type="project" value="TreeGrafter"/>
</dbReference>
<protein>
    <recommendedName>
        <fullName evidence="3">Probable quinone oxidoreductase</fullName>
    </recommendedName>
</protein>
<dbReference type="CDD" id="cd05286">
    <property type="entry name" value="QOR2"/>
    <property type="match status" value="1"/>
</dbReference>
<keyword evidence="1" id="KW-0521">NADP</keyword>
<dbReference type="SUPFAM" id="SSF50129">
    <property type="entry name" value="GroES-like"/>
    <property type="match status" value="1"/>
</dbReference>